<name>A0A183MR83_9TREM</name>
<organism evidence="1 2">
    <name type="scientific">Schistosoma margrebowiei</name>
    <dbReference type="NCBI Taxonomy" id="48269"/>
    <lineage>
        <taxon>Eukaryota</taxon>
        <taxon>Metazoa</taxon>
        <taxon>Spiralia</taxon>
        <taxon>Lophotrochozoa</taxon>
        <taxon>Platyhelminthes</taxon>
        <taxon>Trematoda</taxon>
        <taxon>Digenea</taxon>
        <taxon>Strigeidida</taxon>
        <taxon>Schistosomatoidea</taxon>
        <taxon>Schistosomatidae</taxon>
        <taxon>Schistosoma</taxon>
    </lineage>
</organism>
<dbReference type="Proteomes" id="UP000277204">
    <property type="component" value="Unassembled WGS sequence"/>
</dbReference>
<sequence length="154" mass="17141">MVVGGSQQETLNPGFVLLGTRQQGAPVILRKLVLPGGFDLVSASFADILTSSSSSSSSMNQSIINNCFPIIHNIDLNNKTNLSISLELKPFQYLSLSLFKTLMMMLGEYEHTSTIIEPYIGNHSFQLHYPLITFFFYTTFVFLVPIILMNLLVS</sequence>
<dbReference type="STRING" id="48269.A0A183MR83"/>
<evidence type="ECO:0000313" key="2">
    <source>
        <dbReference type="Proteomes" id="UP000277204"/>
    </source>
</evidence>
<evidence type="ECO:0000313" key="1">
    <source>
        <dbReference type="EMBL" id="VDP28306.1"/>
    </source>
</evidence>
<protein>
    <submittedName>
        <fullName evidence="1">Uncharacterized protein</fullName>
    </submittedName>
</protein>
<gene>
    <name evidence="1" type="ORF">SMRZ_LOCUS18558</name>
</gene>
<keyword evidence="2" id="KW-1185">Reference proteome</keyword>
<accession>A0A183MR83</accession>
<dbReference type="EMBL" id="UZAI01017690">
    <property type="protein sequence ID" value="VDP28306.1"/>
    <property type="molecule type" value="Genomic_DNA"/>
</dbReference>
<reference evidence="1 2" key="1">
    <citation type="submission" date="2018-11" db="EMBL/GenBank/DDBJ databases">
        <authorList>
            <consortium name="Pathogen Informatics"/>
        </authorList>
    </citation>
    <scope>NUCLEOTIDE SEQUENCE [LARGE SCALE GENOMIC DNA]</scope>
    <source>
        <strain evidence="1 2">Zambia</strain>
    </source>
</reference>
<proteinExistence type="predicted"/>
<dbReference type="AlphaFoldDB" id="A0A183MR83"/>